<dbReference type="InterPro" id="IPR013083">
    <property type="entry name" value="Znf_RING/FYVE/PHD"/>
</dbReference>
<evidence type="ECO:0000256" key="2">
    <source>
        <dbReference type="ARBA" id="ARBA00022723"/>
    </source>
</evidence>
<evidence type="ECO:0000256" key="7">
    <source>
        <dbReference type="PROSITE-ProRule" id="PRU00221"/>
    </source>
</evidence>
<keyword evidence="5" id="KW-0862">Zinc</keyword>
<proteinExistence type="predicted"/>
<dbReference type="CDD" id="cd00200">
    <property type="entry name" value="WD40"/>
    <property type="match status" value="1"/>
</dbReference>
<protein>
    <recommendedName>
        <fullName evidence="9">RING-type domain-containing protein</fullName>
    </recommendedName>
</protein>
<dbReference type="PANTHER" id="PTHR44080">
    <property type="entry name" value="E3 UBIQUITIN-PROTEIN LIGASE COP1"/>
    <property type="match status" value="1"/>
</dbReference>
<feature type="domain" description="RING-type" evidence="9">
    <location>
        <begin position="32"/>
        <end position="69"/>
    </location>
</feature>
<keyword evidence="2" id="KW-0479">Metal-binding</keyword>
<dbReference type="PROSITE" id="PS50294">
    <property type="entry name" value="WD_REPEATS_REGION"/>
    <property type="match status" value="1"/>
</dbReference>
<dbReference type="InterPro" id="IPR001680">
    <property type="entry name" value="WD40_rpt"/>
</dbReference>
<feature type="compositionally biased region" description="Low complexity" evidence="8">
    <location>
        <begin position="344"/>
        <end position="355"/>
    </location>
</feature>
<dbReference type="InterPro" id="IPR042755">
    <property type="entry name" value="COP1"/>
</dbReference>
<evidence type="ECO:0000256" key="5">
    <source>
        <dbReference type="ARBA" id="ARBA00022833"/>
    </source>
</evidence>
<keyword evidence="4 6" id="KW-0863">Zinc-finger</keyword>
<dbReference type="PROSITE" id="PS50082">
    <property type="entry name" value="WD_REPEATS_2"/>
    <property type="match status" value="2"/>
</dbReference>
<feature type="repeat" description="WD" evidence="7">
    <location>
        <begin position="573"/>
        <end position="613"/>
    </location>
</feature>
<dbReference type="Pfam" id="PF00400">
    <property type="entry name" value="WD40"/>
    <property type="match status" value="5"/>
</dbReference>
<dbReference type="PROSITE" id="PS50089">
    <property type="entry name" value="ZF_RING_2"/>
    <property type="match status" value="1"/>
</dbReference>
<gene>
    <name evidence="10" type="ORF">BINO364_LOCUS15464</name>
</gene>
<dbReference type="EMBL" id="OV170228">
    <property type="protein sequence ID" value="CAH0730485.1"/>
    <property type="molecule type" value="Genomic_DNA"/>
</dbReference>
<keyword evidence="1 7" id="KW-0853">WD repeat</keyword>
<dbReference type="InterPro" id="IPR036322">
    <property type="entry name" value="WD40_repeat_dom_sf"/>
</dbReference>
<evidence type="ECO:0000313" key="10">
    <source>
        <dbReference type="EMBL" id="CAH0730485.1"/>
    </source>
</evidence>
<accession>A0A8J9YKY0</accession>
<dbReference type="SUPFAM" id="SSF57850">
    <property type="entry name" value="RING/U-box"/>
    <property type="match status" value="1"/>
</dbReference>
<dbReference type="InterPro" id="IPR017907">
    <property type="entry name" value="Znf_RING_CS"/>
</dbReference>
<dbReference type="Pfam" id="PF13923">
    <property type="entry name" value="zf-C3HC4_2"/>
    <property type="match status" value="1"/>
</dbReference>
<dbReference type="PROSITE" id="PS00518">
    <property type="entry name" value="ZF_RING_1"/>
    <property type="match status" value="1"/>
</dbReference>
<dbReference type="Gene3D" id="2.130.10.10">
    <property type="entry name" value="YVTN repeat-like/Quinoprotein amine dehydrogenase"/>
    <property type="match status" value="1"/>
</dbReference>
<dbReference type="PRINTS" id="PR00320">
    <property type="entry name" value="GPROTEINBRPT"/>
</dbReference>
<dbReference type="PANTHER" id="PTHR44080:SF1">
    <property type="entry name" value="E3 UBIQUITIN-PROTEIN LIGASE COP1"/>
    <property type="match status" value="1"/>
</dbReference>
<dbReference type="Gene3D" id="3.30.40.10">
    <property type="entry name" value="Zinc/RING finger domain, C3HC4 (zinc finger)"/>
    <property type="match status" value="1"/>
</dbReference>
<dbReference type="GO" id="GO:0008270">
    <property type="term" value="F:zinc ion binding"/>
    <property type="evidence" value="ECO:0007669"/>
    <property type="project" value="UniProtKB-KW"/>
</dbReference>
<dbReference type="GO" id="GO:0061630">
    <property type="term" value="F:ubiquitin protein ligase activity"/>
    <property type="evidence" value="ECO:0007669"/>
    <property type="project" value="InterPro"/>
</dbReference>
<evidence type="ECO:0000256" key="8">
    <source>
        <dbReference type="SAM" id="MobiDB-lite"/>
    </source>
</evidence>
<evidence type="ECO:0000313" key="11">
    <source>
        <dbReference type="Proteomes" id="UP000838878"/>
    </source>
</evidence>
<evidence type="ECO:0000256" key="1">
    <source>
        <dbReference type="ARBA" id="ARBA00022574"/>
    </source>
</evidence>
<dbReference type="CDD" id="cd16504">
    <property type="entry name" value="RING-HC_COP1"/>
    <property type="match status" value="1"/>
</dbReference>
<dbReference type="InterPro" id="IPR001841">
    <property type="entry name" value="Znf_RING"/>
</dbReference>
<dbReference type="SMART" id="SM00320">
    <property type="entry name" value="WD40"/>
    <property type="match status" value="6"/>
</dbReference>
<dbReference type="InterPro" id="IPR015943">
    <property type="entry name" value="WD40/YVTN_repeat-like_dom_sf"/>
</dbReference>
<keyword evidence="3" id="KW-0677">Repeat</keyword>
<feature type="compositionally biased region" description="Polar residues" evidence="8">
    <location>
        <begin position="309"/>
        <end position="319"/>
    </location>
</feature>
<feature type="compositionally biased region" description="Polar residues" evidence="8">
    <location>
        <begin position="332"/>
        <end position="343"/>
    </location>
</feature>
<dbReference type="InterPro" id="IPR020472">
    <property type="entry name" value="WD40_PAC1"/>
</dbReference>
<reference evidence="10" key="1">
    <citation type="submission" date="2021-12" db="EMBL/GenBank/DDBJ databases">
        <authorList>
            <person name="Martin H S."/>
        </authorList>
    </citation>
    <scope>NUCLEOTIDE SEQUENCE</scope>
</reference>
<evidence type="ECO:0000256" key="4">
    <source>
        <dbReference type="ARBA" id="ARBA00022771"/>
    </source>
</evidence>
<feature type="repeat" description="WD" evidence="7">
    <location>
        <begin position="487"/>
        <end position="529"/>
    </location>
</feature>
<evidence type="ECO:0000259" key="9">
    <source>
        <dbReference type="PROSITE" id="PS50089"/>
    </source>
</evidence>
<dbReference type="Proteomes" id="UP000838878">
    <property type="component" value="Chromosome 8"/>
</dbReference>
<name>A0A8J9YKY0_9NEOP</name>
<dbReference type="SUPFAM" id="SSF50978">
    <property type="entry name" value="WD40 repeat-like"/>
    <property type="match status" value="1"/>
</dbReference>
<evidence type="ECO:0000256" key="3">
    <source>
        <dbReference type="ARBA" id="ARBA00022737"/>
    </source>
</evidence>
<feature type="region of interest" description="Disordered" evidence="8">
    <location>
        <begin position="291"/>
        <end position="355"/>
    </location>
</feature>
<keyword evidence="11" id="KW-1185">Reference proteome</keyword>
<dbReference type="AlphaFoldDB" id="A0A8J9YKY0"/>
<dbReference type="GO" id="GO:0043161">
    <property type="term" value="P:proteasome-mediated ubiquitin-dependent protein catabolic process"/>
    <property type="evidence" value="ECO:0007669"/>
    <property type="project" value="TreeGrafter"/>
</dbReference>
<evidence type="ECO:0000256" key="6">
    <source>
        <dbReference type="PROSITE-ProRule" id="PRU00175"/>
    </source>
</evidence>
<sequence>MSGAAAGGASTSASALGGLGGSLEDKDCDLLCPVCFELIDEAYVTRCGHSFCYTCIAKSVELHRRCPKCGAALAGRDHYFPNFLLNELVARRRLRSRPPVTSGPAAASPGADTERLRALLASEARHLALPDVEGMLDVLTRRKRLLEAESAAAHHRLLYEFLAQLLRHRTHQLDQLAREAALVKKDMEHVAGVLRELRQGAAELGRLPSPSEPTSMVESVRDVRPRLGELGETAPRSPPNEEEESFASGAGNGGDALAARWRRLAAHFDDFVQCYFAHRADELYFPGSGAATPAQPAPCGAADADPVPQQASAPETRASSAMGDQRAPESEPQPTSAANSVPQSAPAPSVGGAPSVVGGGEGGFGGLEAFREDLAAFTRYRALRPLATLSYCSDAINYSTIVSTIEFDKDDEFFAIAGVTKRIKVFEFEAVVRDAVDVHYPCAEMQCSHKISCVSWNAYHKHVLASSDYEGTVSVWDANTGVRTRSLQEHDKRCWSVHFNRADVRLLASGSDDARVKLWSLNAERSVATLEAKFNVCCVRFNPRSSCHLAFGSADHCVHYYDLRAPRAPLAVFRDHRKAVSYVKFVDARTLVSASTDSQLKLWRVESPRCVRSFTGHTNEKNFVGLATDGRYVACGSENNALYVYYAGLSRPLLAYRFDAVRGFLERERRDEEPAEFVSAVCWRRSPERPALLAANSQGTIKVLELV</sequence>
<feature type="region of interest" description="Disordered" evidence="8">
    <location>
        <begin position="229"/>
        <end position="251"/>
    </location>
</feature>
<dbReference type="SMART" id="SM00184">
    <property type="entry name" value="RING"/>
    <property type="match status" value="1"/>
</dbReference>
<organism evidence="10 11">
    <name type="scientific">Brenthis ino</name>
    <name type="common">lesser marbled fritillary</name>
    <dbReference type="NCBI Taxonomy" id="405034"/>
    <lineage>
        <taxon>Eukaryota</taxon>
        <taxon>Metazoa</taxon>
        <taxon>Ecdysozoa</taxon>
        <taxon>Arthropoda</taxon>
        <taxon>Hexapoda</taxon>
        <taxon>Insecta</taxon>
        <taxon>Pterygota</taxon>
        <taxon>Neoptera</taxon>
        <taxon>Endopterygota</taxon>
        <taxon>Lepidoptera</taxon>
        <taxon>Glossata</taxon>
        <taxon>Ditrysia</taxon>
        <taxon>Papilionoidea</taxon>
        <taxon>Nymphalidae</taxon>
        <taxon>Heliconiinae</taxon>
        <taxon>Argynnini</taxon>
        <taxon>Brenthis</taxon>
    </lineage>
</organism>
<feature type="non-terminal residue" evidence="10">
    <location>
        <position position="707"/>
    </location>
</feature>
<dbReference type="OrthoDB" id="273771at2759"/>